<accession>A0A844DNY2</accession>
<evidence type="ECO:0000256" key="1">
    <source>
        <dbReference type="SAM" id="MobiDB-lite"/>
    </source>
</evidence>
<dbReference type="Proteomes" id="UP000461506">
    <property type="component" value="Unassembled WGS sequence"/>
</dbReference>
<name>A0A844DNY2_9FIRM</name>
<evidence type="ECO:0000313" key="2">
    <source>
        <dbReference type="EMBL" id="MSC61904.1"/>
    </source>
</evidence>
<sequence>MNPMYDCSGWLDRFGGVTEPPDDRGIEEEPEWQRPEEANAVCWSD</sequence>
<comment type="caution">
    <text evidence="2">The sequence shown here is derived from an EMBL/GenBank/DDBJ whole genome shotgun (WGS) entry which is preliminary data.</text>
</comment>
<protein>
    <submittedName>
        <fullName evidence="2">Uncharacterized protein</fullName>
    </submittedName>
</protein>
<dbReference type="AlphaFoldDB" id="A0A844DNY2"/>
<reference evidence="2 3" key="1">
    <citation type="journal article" date="2019" name="Nat. Med.">
        <title>A library of human gut bacterial isolates paired with longitudinal multiomics data enables mechanistic microbiome research.</title>
        <authorList>
            <person name="Poyet M."/>
            <person name="Groussin M."/>
            <person name="Gibbons S.M."/>
            <person name="Avila-Pacheco J."/>
            <person name="Jiang X."/>
            <person name="Kearney S.M."/>
            <person name="Perrotta A.R."/>
            <person name="Berdy B."/>
            <person name="Zhao S."/>
            <person name="Lieberman T.D."/>
            <person name="Swanson P.K."/>
            <person name="Smith M."/>
            <person name="Roesemann S."/>
            <person name="Alexander J.E."/>
            <person name="Rich S.A."/>
            <person name="Livny J."/>
            <person name="Vlamakis H."/>
            <person name="Clish C."/>
            <person name="Bullock K."/>
            <person name="Deik A."/>
            <person name="Scott J."/>
            <person name="Pierce K.A."/>
            <person name="Xavier R.J."/>
            <person name="Alm E.J."/>
        </authorList>
    </citation>
    <scope>NUCLEOTIDE SEQUENCE [LARGE SCALE GENOMIC DNA]</scope>
    <source>
        <strain evidence="2 3">BIOML-A1</strain>
    </source>
</reference>
<gene>
    <name evidence="2" type="ORF">GKD95_00780</name>
</gene>
<dbReference type="RefSeq" id="WP_154276156.1">
    <property type="nucleotide sequence ID" value="NZ_WKQN01000001.1"/>
</dbReference>
<organism evidence="2 3">
    <name type="scientific">Faecalibacterium prausnitzii</name>
    <dbReference type="NCBI Taxonomy" id="853"/>
    <lineage>
        <taxon>Bacteria</taxon>
        <taxon>Bacillati</taxon>
        <taxon>Bacillota</taxon>
        <taxon>Clostridia</taxon>
        <taxon>Eubacteriales</taxon>
        <taxon>Oscillospiraceae</taxon>
        <taxon>Faecalibacterium</taxon>
    </lineage>
</organism>
<evidence type="ECO:0000313" key="3">
    <source>
        <dbReference type="Proteomes" id="UP000461506"/>
    </source>
</evidence>
<feature type="region of interest" description="Disordered" evidence="1">
    <location>
        <begin position="12"/>
        <end position="45"/>
    </location>
</feature>
<proteinExistence type="predicted"/>
<dbReference type="EMBL" id="WKQN01000001">
    <property type="protein sequence ID" value="MSC61904.1"/>
    <property type="molecule type" value="Genomic_DNA"/>
</dbReference>